<dbReference type="RefSeq" id="WP_160361703.1">
    <property type="nucleotide sequence ID" value="NZ_WSRQ01000113.1"/>
</dbReference>
<dbReference type="Proteomes" id="UP000656077">
    <property type="component" value="Unassembled WGS sequence"/>
</dbReference>
<dbReference type="PANTHER" id="PTHR37694:SF1">
    <property type="entry name" value="SLR8022 PROTEIN"/>
    <property type="match status" value="1"/>
</dbReference>
<accession>A0A964RT03</accession>
<dbReference type="Gene3D" id="2.60.120.10">
    <property type="entry name" value="Jelly Rolls"/>
    <property type="match status" value="1"/>
</dbReference>
<dbReference type="InterPro" id="IPR000595">
    <property type="entry name" value="cNMP-bd_dom"/>
</dbReference>
<dbReference type="PANTHER" id="PTHR37694">
    <property type="entry name" value="SLR8022 PROTEIN"/>
    <property type="match status" value="1"/>
</dbReference>
<dbReference type="PROSITE" id="PS50042">
    <property type="entry name" value="CNMP_BINDING_3"/>
    <property type="match status" value="1"/>
</dbReference>
<dbReference type="AlphaFoldDB" id="A0A964RT03"/>
<dbReference type="EMBL" id="WSRQ01000113">
    <property type="protein sequence ID" value="MVX67287.1"/>
    <property type="molecule type" value="Genomic_DNA"/>
</dbReference>
<dbReference type="InterPro" id="IPR011051">
    <property type="entry name" value="RmlC_Cupin_sf"/>
</dbReference>
<proteinExistence type="predicted"/>
<gene>
    <name evidence="2" type="ORF">GKZ28_26995</name>
</gene>
<evidence type="ECO:0000313" key="3">
    <source>
        <dbReference type="Proteomes" id="UP000656077"/>
    </source>
</evidence>
<protein>
    <submittedName>
        <fullName evidence="2">Cupin</fullName>
    </submittedName>
</protein>
<comment type="caution">
    <text evidence="2">The sequence shown here is derived from an EMBL/GenBank/DDBJ whole genome shotgun (WGS) entry which is preliminary data.</text>
</comment>
<organism evidence="2 3">
    <name type="scientific">Clostridium chromiireducens</name>
    <dbReference type="NCBI Taxonomy" id="225345"/>
    <lineage>
        <taxon>Bacteria</taxon>
        <taxon>Bacillati</taxon>
        <taxon>Bacillota</taxon>
        <taxon>Clostridia</taxon>
        <taxon>Eubacteriales</taxon>
        <taxon>Clostridiaceae</taxon>
        <taxon>Clostridium</taxon>
    </lineage>
</organism>
<dbReference type="InterPro" id="IPR014710">
    <property type="entry name" value="RmlC-like_jellyroll"/>
</dbReference>
<feature type="domain" description="Cyclic nucleotide-binding" evidence="1">
    <location>
        <begin position="44"/>
        <end position="87"/>
    </location>
</feature>
<name>A0A964RT03_9CLOT</name>
<sequence length="115" mass="13308">MKYLRNIKPFEPMKMKDMISHSGNTIASKALVDNEKHEVRFFSYAKGESIDKEYYQMESLFIVIEGEAKVVYNENDESVIREGDIFALEADIQYGIEALTDVKLLNILIKTDLHE</sequence>
<reference evidence="2" key="1">
    <citation type="submission" date="2019-12" db="EMBL/GenBank/DDBJ databases">
        <title>Microbes associate with the intestines of laboratory mice.</title>
        <authorList>
            <person name="Navarre W."/>
            <person name="Wong E."/>
        </authorList>
    </citation>
    <scope>NUCLEOTIDE SEQUENCE</scope>
    <source>
        <strain evidence="2">NM79_F5</strain>
    </source>
</reference>
<dbReference type="SUPFAM" id="SSF51182">
    <property type="entry name" value="RmlC-like cupins"/>
    <property type="match status" value="1"/>
</dbReference>
<evidence type="ECO:0000313" key="2">
    <source>
        <dbReference type="EMBL" id="MVX67287.1"/>
    </source>
</evidence>
<evidence type="ECO:0000259" key="1">
    <source>
        <dbReference type="PROSITE" id="PS50042"/>
    </source>
</evidence>